<dbReference type="AlphaFoldDB" id="A0A6G0ZQK9"/>
<dbReference type="OrthoDB" id="6611397at2759"/>
<reference evidence="1 2" key="1">
    <citation type="submission" date="2019-08" db="EMBL/GenBank/DDBJ databases">
        <title>Whole genome of Aphis craccivora.</title>
        <authorList>
            <person name="Voronova N.V."/>
            <person name="Shulinski R.S."/>
            <person name="Bandarenka Y.V."/>
            <person name="Zhorov D.G."/>
            <person name="Warner D."/>
        </authorList>
    </citation>
    <scope>NUCLEOTIDE SEQUENCE [LARGE SCALE GENOMIC DNA]</scope>
    <source>
        <strain evidence="1">180601</strain>
        <tissue evidence="1">Whole Body</tissue>
    </source>
</reference>
<sequence length="223" mass="25605">MIKQDGPWKSSEQQVQKFTLETTTTMIKKKLRLCKKDWFEAEKNNPKSLIQFVGQNNRQFELKPSTMEKVSAGDINNGNMFNDENDESQPIAVNQCLTTRCRTMGPAVTITKISDQTIDPNLTMGRFAPFTPRTRTVDRRHLRPTTSRCSTKKWRCYGKIEDEPATDEGATVGKLWQVYTLSTRMPKAPTANNPITKGFLRMTSTVRWRIRSADRCTKAHRRA</sequence>
<organism evidence="1 2">
    <name type="scientific">Aphis craccivora</name>
    <name type="common">Cowpea aphid</name>
    <dbReference type="NCBI Taxonomy" id="307492"/>
    <lineage>
        <taxon>Eukaryota</taxon>
        <taxon>Metazoa</taxon>
        <taxon>Ecdysozoa</taxon>
        <taxon>Arthropoda</taxon>
        <taxon>Hexapoda</taxon>
        <taxon>Insecta</taxon>
        <taxon>Pterygota</taxon>
        <taxon>Neoptera</taxon>
        <taxon>Paraneoptera</taxon>
        <taxon>Hemiptera</taxon>
        <taxon>Sternorrhyncha</taxon>
        <taxon>Aphidomorpha</taxon>
        <taxon>Aphidoidea</taxon>
        <taxon>Aphididae</taxon>
        <taxon>Aphidini</taxon>
        <taxon>Aphis</taxon>
        <taxon>Aphis</taxon>
    </lineage>
</organism>
<comment type="caution">
    <text evidence="1">The sequence shown here is derived from an EMBL/GenBank/DDBJ whole genome shotgun (WGS) entry which is preliminary data.</text>
</comment>
<protein>
    <submittedName>
        <fullName evidence="1">Uncharacterized protein</fullName>
    </submittedName>
</protein>
<dbReference type="EMBL" id="VUJU01000045">
    <property type="protein sequence ID" value="KAF0773616.1"/>
    <property type="molecule type" value="Genomic_DNA"/>
</dbReference>
<keyword evidence="2" id="KW-1185">Reference proteome</keyword>
<name>A0A6G0ZQK9_APHCR</name>
<dbReference type="Proteomes" id="UP000478052">
    <property type="component" value="Unassembled WGS sequence"/>
</dbReference>
<accession>A0A6G0ZQK9</accession>
<gene>
    <name evidence="1" type="ORF">FWK35_00004559</name>
</gene>
<evidence type="ECO:0000313" key="2">
    <source>
        <dbReference type="Proteomes" id="UP000478052"/>
    </source>
</evidence>
<evidence type="ECO:0000313" key="1">
    <source>
        <dbReference type="EMBL" id="KAF0773616.1"/>
    </source>
</evidence>
<proteinExistence type="predicted"/>